<accession>A0ACC2PEK8</accession>
<evidence type="ECO:0000313" key="1">
    <source>
        <dbReference type="EMBL" id="KAJ8681906.1"/>
    </source>
</evidence>
<proteinExistence type="predicted"/>
<reference evidence="1" key="1">
    <citation type="submission" date="2023-04" db="EMBL/GenBank/DDBJ databases">
        <title>A chromosome-level genome assembly of the parasitoid wasp Eretmocerus hayati.</title>
        <authorList>
            <person name="Zhong Y."/>
            <person name="Liu S."/>
            <person name="Liu Y."/>
        </authorList>
    </citation>
    <scope>NUCLEOTIDE SEQUENCE</scope>
    <source>
        <strain evidence="1">ZJU_SS_LIU_2023</strain>
    </source>
</reference>
<keyword evidence="2" id="KW-1185">Reference proteome</keyword>
<organism evidence="1 2">
    <name type="scientific">Eretmocerus hayati</name>
    <dbReference type="NCBI Taxonomy" id="131215"/>
    <lineage>
        <taxon>Eukaryota</taxon>
        <taxon>Metazoa</taxon>
        <taxon>Ecdysozoa</taxon>
        <taxon>Arthropoda</taxon>
        <taxon>Hexapoda</taxon>
        <taxon>Insecta</taxon>
        <taxon>Pterygota</taxon>
        <taxon>Neoptera</taxon>
        <taxon>Endopterygota</taxon>
        <taxon>Hymenoptera</taxon>
        <taxon>Apocrita</taxon>
        <taxon>Proctotrupomorpha</taxon>
        <taxon>Chalcidoidea</taxon>
        <taxon>Aphelinidae</taxon>
        <taxon>Aphelininae</taxon>
        <taxon>Eretmocerus</taxon>
    </lineage>
</organism>
<dbReference type="Proteomes" id="UP001239111">
    <property type="component" value="Chromosome 1"/>
</dbReference>
<dbReference type="EMBL" id="CM056741">
    <property type="protein sequence ID" value="KAJ8681906.1"/>
    <property type="molecule type" value="Genomic_DNA"/>
</dbReference>
<name>A0ACC2PEK8_9HYME</name>
<evidence type="ECO:0000313" key="2">
    <source>
        <dbReference type="Proteomes" id="UP001239111"/>
    </source>
</evidence>
<gene>
    <name evidence="1" type="ORF">QAD02_017698</name>
</gene>
<protein>
    <submittedName>
        <fullName evidence="1">Uncharacterized protein</fullName>
    </submittedName>
</protein>
<sequence>MVIMTVLDGNGIKLLLLLVILAVSLASSRETSQAHKNYDAIRGDFGRIYQNKNDRVQSIVDEVDEAIVRADPSEVGVTNVGGSNENVYNKAEQRVSVINVAGANSEITNERSDQVSIIKVGGSNPTITNNGAAEISEVKVDGNNVDINYHNIVQMANITVIGNNPSVQAYSCNSHSRLIQISHDRFGNPYMVEVEEWAYGGLLYHTDKMTNYGTSKVTTNAWTRPLNNPYAPKKPFEFQ</sequence>
<comment type="caution">
    <text evidence="1">The sequence shown here is derived from an EMBL/GenBank/DDBJ whole genome shotgun (WGS) entry which is preliminary data.</text>
</comment>